<evidence type="ECO:0000313" key="5">
    <source>
        <dbReference type="EMBL" id="OGN27720.1"/>
    </source>
</evidence>
<dbReference type="SUPFAM" id="SSF48452">
    <property type="entry name" value="TPR-like"/>
    <property type="match status" value="1"/>
</dbReference>
<organism evidence="5 6">
    <name type="scientific">Candidatus Yanofskybacteria bacterium RIFCSPLOWO2_01_FULL_49_17</name>
    <dbReference type="NCBI Taxonomy" id="1802700"/>
    <lineage>
        <taxon>Bacteria</taxon>
        <taxon>Candidatus Yanofskyibacteriota</taxon>
    </lineage>
</organism>
<evidence type="ECO:0000256" key="4">
    <source>
        <dbReference type="SAM" id="Phobius"/>
    </source>
</evidence>
<comment type="caution">
    <text evidence="5">The sequence shown here is derived from an EMBL/GenBank/DDBJ whole genome shotgun (WGS) entry which is preliminary data.</text>
</comment>
<sequence length="202" mass="23301">MYLLVPFSLIVISAAGIAFIVYRKMPYLKKLTPESHELSDNIFYDFFPEIAEHVNEAKFKEYQKALLRETEKLVRRLRVATLKIDHLSDRLIKKLRREHIAANLKHQALLEERKEDTTPVAAEANRGSSQEELKAREQQLIIEIAKNPKEPALYIELGDLYLAMHNIEEARESFEAALALTPNDAVLVRKYSQLIKKTESVS</sequence>
<dbReference type="EMBL" id="MGKO01000007">
    <property type="protein sequence ID" value="OGN27720.1"/>
    <property type="molecule type" value="Genomic_DNA"/>
</dbReference>
<dbReference type="InterPro" id="IPR011990">
    <property type="entry name" value="TPR-like_helical_dom_sf"/>
</dbReference>
<feature type="transmembrane region" description="Helical" evidence="4">
    <location>
        <begin position="6"/>
        <end position="22"/>
    </location>
</feature>
<dbReference type="InterPro" id="IPR013105">
    <property type="entry name" value="TPR_2"/>
</dbReference>
<dbReference type="Proteomes" id="UP000178444">
    <property type="component" value="Unassembled WGS sequence"/>
</dbReference>
<keyword evidence="1" id="KW-0677">Repeat</keyword>
<keyword evidence="2 3" id="KW-0802">TPR repeat</keyword>
<dbReference type="Pfam" id="PF07719">
    <property type="entry name" value="TPR_2"/>
    <property type="match status" value="1"/>
</dbReference>
<dbReference type="PROSITE" id="PS50005">
    <property type="entry name" value="TPR"/>
    <property type="match status" value="1"/>
</dbReference>
<name>A0A1F8GRU6_9BACT</name>
<evidence type="ECO:0000256" key="2">
    <source>
        <dbReference type="ARBA" id="ARBA00022803"/>
    </source>
</evidence>
<dbReference type="Gene3D" id="1.25.40.10">
    <property type="entry name" value="Tetratricopeptide repeat domain"/>
    <property type="match status" value="1"/>
</dbReference>
<dbReference type="InterPro" id="IPR019734">
    <property type="entry name" value="TPR_rpt"/>
</dbReference>
<dbReference type="SMART" id="SM00028">
    <property type="entry name" value="TPR"/>
    <property type="match status" value="1"/>
</dbReference>
<evidence type="ECO:0000256" key="1">
    <source>
        <dbReference type="ARBA" id="ARBA00022737"/>
    </source>
</evidence>
<evidence type="ECO:0000256" key="3">
    <source>
        <dbReference type="PROSITE-ProRule" id="PRU00339"/>
    </source>
</evidence>
<evidence type="ECO:0000313" key="6">
    <source>
        <dbReference type="Proteomes" id="UP000178444"/>
    </source>
</evidence>
<reference evidence="5 6" key="1">
    <citation type="journal article" date="2016" name="Nat. Commun.">
        <title>Thousands of microbial genomes shed light on interconnected biogeochemical processes in an aquifer system.</title>
        <authorList>
            <person name="Anantharaman K."/>
            <person name="Brown C.T."/>
            <person name="Hug L.A."/>
            <person name="Sharon I."/>
            <person name="Castelle C.J."/>
            <person name="Probst A.J."/>
            <person name="Thomas B.C."/>
            <person name="Singh A."/>
            <person name="Wilkins M.J."/>
            <person name="Karaoz U."/>
            <person name="Brodie E.L."/>
            <person name="Williams K.H."/>
            <person name="Hubbard S.S."/>
            <person name="Banfield J.F."/>
        </authorList>
    </citation>
    <scope>NUCLEOTIDE SEQUENCE [LARGE SCALE GENOMIC DNA]</scope>
</reference>
<dbReference type="AlphaFoldDB" id="A0A1F8GRU6"/>
<keyword evidence="4" id="KW-1133">Transmembrane helix</keyword>
<feature type="repeat" description="TPR" evidence="3">
    <location>
        <begin position="151"/>
        <end position="184"/>
    </location>
</feature>
<protein>
    <submittedName>
        <fullName evidence="5">Uncharacterized protein</fullName>
    </submittedName>
</protein>
<dbReference type="PROSITE" id="PS50293">
    <property type="entry name" value="TPR_REGION"/>
    <property type="match status" value="1"/>
</dbReference>
<gene>
    <name evidence="5" type="ORF">A2941_02460</name>
</gene>
<accession>A0A1F8GRU6</accession>
<keyword evidence="4" id="KW-0472">Membrane</keyword>
<proteinExistence type="predicted"/>
<keyword evidence="4" id="KW-0812">Transmembrane</keyword>